<dbReference type="OrthoDB" id="6522656at2"/>
<dbReference type="EMBL" id="MAYS01000108">
    <property type="protein sequence ID" value="OFC63275.1"/>
    <property type="molecule type" value="Genomic_DNA"/>
</dbReference>
<dbReference type="Proteomes" id="UP000243534">
    <property type="component" value="Unassembled WGS sequence"/>
</dbReference>
<evidence type="ECO:0000313" key="1">
    <source>
        <dbReference type="EMBL" id="OFC63275.1"/>
    </source>
</evidence>
<reference evidence="1 2" key="1">
    <citation type="submission" date="2016-07" db="EMBL/GenBank/DDBJ databases">
        <authorList>
            <person name="Yuval B."/>
        </authorList>
    </citation>
    <scope>NUCLEOTIDE SEQUENCE [LARGE SCALE GENOMIC DNA]</scope>
    <source>
        <strain evidence="1 2">IL</strain>
    </source>
</reference>
<organism evidence="1 2">
    <name type="scientific">Candidatus Erwinia dacicola</name>
    <dbReference type="NCBI Taxonomy" id="252393"/>
    <lineage>
        <taxon>Bacteria</taxon>
        <taxon>Pseudomonadati</taxon>
        <taxon>Pseudomonadota</taxon>
        <taxon>Gammaproteobacteria</taxon>
        <taxon>Enterobacterales</taxon>
        <taxon>Erwiniaceae</taxon>
        <taxon>Erwinia</taxon>
    </lineage>
</organism>
<evidence type="ECO:0000313" key="2">
    <source>
        <dbReference type="Proteomes" id="UP000243534"/>
    </source>
</evidence>
<dbReference type="RefSeq" id="WP_070133982.1">
    <property type="nucleotide sequence ID" value="NZ_LJAM02000005.1"/>
</dbReference>
<gene>
    <name evidence="1" type="ORF">BBW68_06020</name>
</gene>
<dbReference type="AlphaFoldDB" id="A0A1E7Z3Q3"/>
<protein>
    <submittedName>
        <fullName evidence="1">Uncharacterized protein</fullName>
    </submittedName>
</protein>
<name>A0A1E7Z3Q3_9GAMM</name>
<comment type="caution">
    <text evidence="1">The sequence shown here is derived from an EMBL/GenBank/DDBJ whole genome shotgun (WGS) entry which is preliminary data.</text>
</comment>
<sequence length="109" mass="11679">MGFPSPAKDYAESRLTITSMCGYDGNCRTVETSAGYAIINVANKPHPGDTVLISYCGRTEFAIVQGRALIVPEGESIEGEELDDTTVLGVVTHFLNRAGSQEDDPIPVM</sequence>
<proteinExistence type="predicted"/>
<accession>A0A1E7Z3Q3</accession>